<dbReference type="AlphaFoldDB" id="A0A1I7NCH8"/>
<feature type="domain" description="MgtC/SapB/SrpB/YhiD N-terminal" evidence="8">
    <location>
        <begin position="16"/>
        <end position="145"/>
    </location>
</feature>
<gene>
    <name evidence="9" type="ORF">SAMN04488557_1571</name>
</gene>
<dbReference type="PANTHER" id="PTHR33778:SF1">
    <property type="entry name" value="MAGNESIUM TRANSPORTER YHID-RELATED"/>
    <property type="match status" value="1"/>
</dbReference>
<dbReference type="InterPro" id="IPR049177">
    <property type="entry name" value="MgtC_SapB_SrpB_YhiD_N"/>
</dbReference>
<feature type="transmembrane region" description="Helical" evidence="7">
    <location>
        <begin position="12"/>
        <end position="29"/>
    </location>
</feature>
<proteinExistence type="inferred from homology"/>
<name>A0A1I7NCH8_9HYPH</name>
<comment type="similarity">
    <text evidence="2 7">Belongs to the MgtC/SapB family.</text>
</comment>
<feature type="transmembrane region" description="Helical" evidence="7">
    <location>
        <begin position="41"/>
        <end position="63"/>
    </location>
</feature>
<dbReference type="OrthoDB" id="9811198at2"/>
<evidence type="ECO:0000256" key="4">
    <source>
        <dbReference type="ARBA" id="ARBA00022692"/>
    </source>
</evidence>
<evidence type="ECO:0000256" key="1">
    <source>
        <dbReference type="ARBA" id="ARBA00004651"/>
    </source>
</evidence>
<sequence length="237" mass="25677">MEMHLHPTALDITVRLVLTLIASFLIGLNRESASHSAGLRTTVLVGLAACIATSQANILLGLAGKTPDTFTTMDVMRLPLGILTGVGFIGGGVILKRENLVSGVTTAATIWAVSVVGICFGGGQLILGSVGTVLIILTLAALPWIDIRIPRDQRAHLVVASTADRPPFPDLDELLRGSGFRARFQGVDHTKEPGRTLLTFDLRWRRPEIDEPPLEILNNLHPNYEVRSFEVIREALH</sequence>
<evidence type="ECO:0000256" key="2">
    <source>
        <dbReference type="ARBA" id="ARBA00009298"/>
    </source>
</evidence>
<keyword evidence="6 7" id="KW-0472">Membrane</keyword>
<evidence type="ECO:0000256" key="6">
    <source>
        <dbReference type="ARBA" id="ARBA00023136"/>
    </source>
</evidence>
<keyword evidence="7" id="KW-0997">Cell inner membrane</keyword>
<keyword evidence="10" id="KW-1185">Reference proteome</keyword>
<dbReference type="PANTHER" id="PTHR33778">
    <property type="entry name" value="PROTEIN MGTC"/>
    <property type="match status" value="1"/>
</dbReference>
<evidence type="ECO:0000313" key="10">
    <source>
        <dbReference type="Proteomes" id="UP000199423"/>
    </source>
</evidence>
<accession>A0A1I7NCH8</accession>
<evidence type="ECO:0000259" key="8">
    <source>
        <dbReference type="Pfam" id="PF02308"/>
    </source>
</evidence>
<evidence type="ECO:0000313" key="9">
    <source>
        <dbReference type="EMBL" id="SFV32359.1"/>
    </source>
</evidence>
<dbReference type="GO" id="GO:0005886">
    <property type="term" value="C:plasma membrane"/>
    <property type="evidence" value="ECO:0007669"/>
    <property type="project" value="UniProtKB-SubCell"/>
</dbReference>
<evidence type="ECO:0000256" key="7">
    <source>
        <dbReference type="RuleBase" id="RU365041"/>
    </source>
</evidence>
<keyword evidence="3" id="KW-1003">Cell membrane</keyword>
<dbReference type="RefSeq" id="WP_092866815.1">
    <property type="nucleotide sequence ID" value="NZ_FPCH01000002.1"/>
</dbReference>
<reference evidence="10" key="1">
    <citation type="submission" date="2016-10" db="EMBL/GenBank/DDBJ databases">
        <authorList>
            <person name="Varghese N."/>
            <person name="Submissions S."/>
        </authorList>
    </citation>
    <scope>NUCLEOTIDE SEQUENCE [LARGE SCALE GENOMIC DNA]</scope>
    <source>
        <strain evidence="10">DSM 1565</strain>
    </source>
</reference>
<keyword evidence="4 7" id="KW-0812">Transmembrane</keyword>
<dbReference type="EMBL" id="FPCH01000002">
    <property type="protein sequence ID" value="SFV32359.1"/>
    <property type="molecule type" value="Genomic_DNA"/>
</dbReference>
<keyword evidence="5 7" id="KW-1133">Transmembrane helix</keyword>
<feature type="transmembrane region" description="Helical" evidence="7">
    <location>
        <begin position="100"/>
        <end position="120"/>
    </location>
</feature>
<evidence type="ECO:0000256" key="3">
    <source>
        <dbReference type="ARBA" id="ARBA00022475"/>
    </source>
</evidence>
<feature type="transmembrane region" description="Helical" evidence="7">
    <location>
        <begin position="75"/>
        <end position="95"/>
    </location>
</feature>
<dbReference type="STRING" id="51670.SAMN04488557_1571"/>
<evidence type="ECO:0000256" key="5">
    <source>
        <dbReference type="ARBA" id="ARBA00022989"/>
    </source>
</evidence>
<dbReference type="Pfam" id="PF02308">
    <property type="entry name" value="MgtC"/>
    <property type="match status" value="1"/>
</dbReference>
<dbReference type="Proteomes" id="UP000199423">
    <property type="component" value="Unassembled WGS sequence"/>
</dbReference>
<organism evidence="9 10">
    <name type="scientific">Hyphomicrobium facile</name>
    <dbReference type="NCBI Taxonomy" id="51670"/>
    <lineage>
        <taxon>Bacteria</taxon>
        <taxon>Pseudomonadati</taxon>
        <taxon>Pseudomonadota</taxon>
        <taxon>Alphaproteobacteria</taxon>
        <taxon>Hyphomicrobiales</taxon>
        <taxon>Hyphomicrobiaceae</taxon>
        <taxon>Hyphomicrobium</taxon>
    </lineage>
</organism>
<feature type="transmembrane region" description="Helical" evidence="7">
    <location>
        <begin position="126"/>
        <end position="145"/>
    </location>
</feature>
<dbReference type="InterPro" id="IPR003416">
    <property type="entry name" value="MgtC/SapB/SrpB/YhiD_fam"/>
</dbReference>
<protein>
    <recommendedName>
        <fullName evidence="7">Protein MgtC</fullName>
    </recommendedName>
</protein>
<comment type="subcellular location">
    <subcellularLocation>
        <location evidence="7">Cell inner membrane</location>
        <topology evidence="7">Multi-pass membrane protein</topology>
    </subcellularLocation>
    <subcellularLocation>
        <location evidence="1">Cell membrane</location>
        <topology evidence="1">Multi-pass membrane protein</topology>
    </subcellularLocation>
</comment>
<dbReference type="PRINTS" id="PR01837">
    <property type="entry name" value="MGTCSAPBPROT"/>
</dbReference>